<evidence type="ECO:0000256" key="3">
    <source>
        <dbReference type="ARBA" id="ARBA00022898"/>
    </source>
</evidence>
<evidence type="ECO:0000313" key="9">
    <source>
        <dbReference type="EMBL" id="SDX54276.1"/>
    </source>
</evidence>
<evidence type="ECO:0000256" key="6">
    <source>
        <dbReference type="HAMAP-Rule" id="MF_01610"/>
    </source>
</evidence>
<dbReference type="Pfam" id="PF00282">
    <property type="entry name" value="Pyridoxal_deC"/>
    <property type="match status" value="1"/>
</dbReference>
<dbReference type="Gene3D" id="3.90.1150.10">
    <property type="entry name" value="Aspartate Aminotransferase, domain 1"/>
    <property type="match status" value="1"/>
</dbReference>
<keyword evidence="2 6" id="KW-0210">Decarboxylase</keyword>
<dbReference type="PANTHER" id="PTHR42735">
    <property type="match status" value="1"/>
</dbReference>
<dbReference type="Proteomes" id="UP000199170">
    <property type="component" value="Unassembled WGS sequence"/>
</dbReference>
<name>A0A1H3CJL6_9EURY</name>
<dbReference type="InterPro" id="IPR015421">
    <property type="entry name" value="PyrdxlP-dep_Trfase_major"/>
</dbReference>
<sequence>MQRAAPQEFDRVLSSMCTEPHPAAREAAERFLATNPGDPATYTEIARLEARVVTELGRLAGLDVPPQSAPPEGASDPDDSQTVDRGPDESESLGGRAVGVDSEGVRDAGAEPHGYVTSGGTEANIQAVRSARERCAVAEPNVVVPESAHFSFTKAADLLNVELRSVPTDADHRADLDGVAAAVDEETVLVVGVAGSTEYGRVDPIPELAAIAHDEGAYCHVDAAWGGFLLPFTDHAWNFAHAGIDSLTIDPHKCGRAAIPAGGLLFRDPEGMDALAVDTPYLESTSQASLTGTRSGAGVASAAAAIEELWPDGYRREYERTDRLAGWLADELRSRDYDVPAVELPIVVADVAPGTFEALRDRGWRLSRTGSGLARIVVMPHVTENGLRSFLADLDDVR</sequence>
<evidence type="ECO:0000256" key="7">
    <source>
        <dbReference type="PIRSR" id="PIRSR602129-50"/>
    </source>
</evidence>
<dbReference type="GO" id="GO:0019752">
    <property type="term" value="P:carboxylic acid metabolic process"/>
    <property type="evidence" value="ECO:0007669"/>
    <property type="project" value="InterPro"/>
</dbReference>
<dbReference type="InterPro" id="IPR020931">
    <property type="entry name" value="MfnA"/>
</dbReference>
<feature type="region of interest" description="Disordered" evidence="8">
    <location>
        <begin position="61"/>
        <end position="119"/>
    </location>
</feature>
<comment type="similarity">
    <text evidence="6">Belongs to the group II decarboxylase family. MfnA subfamily.</text>
</comment>
<dbReference type="SUPFAM" id="SSF53383">
    <property type="entry name" value="PLP-dependent transferases"/>
    <property type="match status" value="1"/>
</dbReference>
<feature type="modified residue" description="N6-(pyridoxal phosphate)lysine" evidence="6 7">
    <location>
        <position position="253"/>
    </location>
</feature>
<dbReference type="OrthoDB" id="56891at2157"/>
<evidence type="ECO:0000256" key="5">
    <source>
        <dbReference type="ARBA" id="ARBA00038302"/>
    </source>
</evidence>
<dbReference type="NCBIfam" id="TIGR03812">
    <property type="entry name" value="tyr_de_CO2_Arch"/>
    <property type="match status" value="1"/>
</dbReference>
<dbReference type="InterPro" id="IPR015424">
    <property type="entry name" value="PyrdxlP-dep_Trfase"/>
</dbReference>
<reference evidence="10" key="1">
    <citation type="submission" date="2016-10" db="EMBL/GenBank/DDBJ databases">
        <authorList>
            <person name="Varghese N."/>
            <person name="Submissions S."/>
        </authorList>
    </citation>
    <scope>NUCLEOTIDE SEQUENCE [LARGE SCALE GENOMIC DNA]</scope>
    <source>
        <strain evidence="10">CGMCC 1.10118</strain>
    </source>
</reference>
<dbReference type="GO" id="GO:0015937">
    <property type="term" value="P:coenzyme A biosynthetic process"/>
    <property type="evidence" value="ECO:0007669"/>
    <property type="project" value="UniProtKB-UniRule"/>
</dbReference>
<accession>A0A1H3CJL6</accession>
<proteinExistence type="inferred from homology"/>
<dbReference type="HAMAP" id="MF_01610">
    <property type="entry name" value="MfnA_decarbox"/>
    <property type="match status" value="1"/>
</dbReference>
<evidence type="ECO:0000256" key="1">
    <source>
        <dbReference type="ARBA" id="ARBA00001933"/>
    </source>
</evidence>
<organism evidence="9 10">
    <name type="scientific">Halobellus clavatus</name>
    <dbReference type="NCBI Taxonomy" id="660517"/>
    <lineage>
        <taxon>Archaea</taxon>
        <taxon>Methanobacteriati</taxon>
        <taxon>Methanobacteriota</taxon>
        <taxon>Stenosarchaea group</taxon>
        <taxon>Halobacteria</taxon>
        <taxon>Halobacteriales</taxon>
        <taxon>Haloferacaceae</taxon>
        <taxon>Halobellus</taxon>
    </lineage>
</organism>
<dbReference type="AlphaFoldDB" id="A0A1H3CJL6"/>
<dbReference type="GO" id="GO:0030170">
    <property type="term" value="F:pyridoxal phosphate binding"/>
    <property type="evidence" value="ECO:0007669"/>
    <property type="project" value="UniProtKB-UniRule"/>
</dbReference>
<comment type="function">
    <text evidence="6">Catalyzes the decarboxylation of L-aspartate to produce beta-alanine.</text>
</comment>
<dbReference type="PANTHER" id="PTHR42735:SF6">
    <property type="entry name" value="SPHINGOSINE-1-PHOSPHATE LYASE 1"/>
    <property type="match status" value="1"/>
</dbReference>
<gene>
    <name evidence="6" type="primary">mfnA</name>
    <name evidence="9" type="ORF">SAMN04487946_10150</name>
</gene>
<comment type="catalytic activity">
    <reaction evidence="6">
        <text>L-aspartate + H(+) = beta-alanine + CO2</text>
        <dbReference type="Rhea" id="RHEA:19497"/>
        <dbReference type="ChEBI" id="CHEBI:15378"/>
        <dbReference type="ChEBI" id="CHEBI:16526"/>
        <dbReference type="ChEBI" id="CHEBI:29991"/>
        <dbReference type="ChEBI" id="CHEBI:57966"/>
        <dbReference type="EC" id="4.1.1.11"/>
    </reaction>
</comment>
<dbReference type="EC" id="4.1.1.11" evidence="6"/>
<protein>
    <recommendedName>
        <fullName evidence="6">Probable L-aspartate decarboxylase</fullName>
        <shortName evidence="6">ADC</shortName>
        <ecNumber evidence="6">4.1.1.11</ecNumber>
    </recommendedName>
</protein>
<comment type="cofactor">
    <cofactor evidence="1 6 7">
        <name>pyridoxal 5'-phosphate</name>
        <dbReference type="ChEBI" id="CHEBI:597326"/>
    </cofactor>
</comment>
<comment type="pathway">
    <text evidence="6">Cofactor biosynthesis; coenzyme A biosynthesis.</text>
</comment>
<dbReference type="InterPro" id="IPR015422">
    <property type="entry name" value="PyrdxlP-dep_Trfase_small"/>
</dbReference>
<keyword evidence="10" id="KW-1185">Reference proteome</keyword>
<dbReference type="EMBL" id="FNPB01000001">
    <property type="protein sequence ID" value="SDX54276.1"/>
    <property type="molecule type" value="Genomic_DNA"/>
</dbReference>
<evidence type="ECO:0000313" key="10">
    <source>
        <dbReference type="Proteomes" id="UP000199170"/>
    </source>
</evidence>
<dbReference type="STRING" id="660517.SAMN04487946_10150"/>
<evidence type="ECO:0000256" key="8">
    <source>
        <dbReference type="SAM" id="MobiDB-lite"/>
    </source>
</evidence>
<dbReference type="InterPro" id="IPR050477">
    <property type="entry name" value="GrpII_AminoAcid_Decarb"/>
</dbReference>
<dbReference type="GO" id="GO:0004068">
    <property type="term" value="F:aspartate 1-decarboxylase activity"/>
    <property type="evidence" value="ECO:0007669"/>
    <property type="project" value="UniProtKB-UniRule"/>
</dbReference>
<dbReference type="UniPathway" id="UPA00241"/>
<dbReference type="Gene3D" id="3.40.640.10">
    <property type="entry name" value="Type I PLP-dependent aspartate aminotransferase-like (Major domain)"/>
    <property type="match status" value="1"/>
</dbReference>
<keyword evidence="3 6" id="KW-0663">Pyridoxal phosphate</keyword>
<dbReference type="InterPro" id="IPR002129">
    <property type="entry name" value="PyrdxlP-dep_de-COase"/>
</dbReference>
<evidence type="ECO:0000256" key="2">
    <source>
        <dbReference type="ARBA" id="ARBA00022793"/>
    </source>
</evidence>
<keyword evidence="4 6" id="KW-0456">Lyase</keyword>
<evidence type="ECO:0000256" key="4">
    <source>
        <dbReference type="ARBA" id="ARBA00023239"/>
    </source>
</evidence>
<comment type="similarity">
    <text evidence="5">Belongs to the group II decarboxylase family. Sphingosine-1-phosphate lyase subfamily.</text>
</comment>
<dbReference type="RefSeq" id="WP_089763869.1">
    <property type="nucleotide sequence ID" value="NZ_FNPB01000001.1"/>
</dbReference>